<evidence type="ECO:0000313" key="4">
    <source>
        <dbReference type="EMBL" id="GAU41467.1"/>
    </source>
</evidence>
<accession>A0A2Z6PCZ6</accession>
<proteinExistence type="predicted"/>
<organism evidence="4 5">
    <name type="scientific">Trifolium subterraneum</name>
    <name type="common">Subterranean clover</name>
    <dbReference type="NCBI Taxonomy" id="3900"/>
    <lineage>
        <taxon>Eukaryota</taxon>
        <taxon>Viridiplantae</taxon>
        <taxon>Streptophyta</taxon>
        <taxon>Embryophyta</taxon>
        <taxon>Tracheophyta</taxon>
        <taxon>Spermatophyta</taxon>
        <taxon>Magnoliopsida</taxon>
        <taxon>eudicotyledons</taxon>
        <taxon>Gunneridae</taxon>
        <taxon>Pentapetalae</taxon>
        <taxon>rosids</taxon>
        <taxon>fabids</taxon>
        <taxon>Fabales</taxon>
        <taxon>Fabaceae</taxon>
        <taxon>Papilionoideae</taxon>
        <taxon>50 kb inversion clade</taxon>
        <taxon>NPAAA clade</taxon>
        <taxon>Hologalegina</taxon>
        <taxon>IRL clade</taxon>
        <taxon>Trifolieae</taxon>
        <taxon>Trifolium</taxon>
    </lineage>
</organism>
<evidence type="ECO:0000313" key="5">
    <source>
        <dbReference type="Proteomes" id="UP000242715"/>
    </source>
</evidence>
<gene>
    <name evidence="4" type="ORF">TSUD_237170</name>
</gene>
<dbReference type="InterPro" id="IPR000504">
    <property type="entry name" value="RRM_dom"/>
</dbReference>
<feature type="domain" description="RRM" evidence="3">
    <location>
        <begin position="4"/>
        <end position="78"/>
    </location>
</feature>
<feature type="region of interest" description="Disordered" evidence="2">
    <location>
        <begin position="228"/>
        <end position="281"/>
    </location>
</feature>
<dbReference type="OrthoDB" id="7763451at2759"/>
<dbReference type="GO" id="GO:0003723">
    <property type="term" value="F:RNA binding"/>
    <property type="evidence" value="ECO:0007669"/>
    <property type="project" value="UniProtKB-UniRule"/>
</dbReference>
<dbReference type="Pfam" id="PF00076">
    <property type="entry name" value="RRM_1"/>
    <property type="match status" value="1"/>
</dbReference>
<feature type="compositionally biased region" description="Basic and acidic residues" evidence="2">
    <location>
        <begin position="229"/>
        <end position="257"/>
    </location>
</feature>
<evidence type="ECO:0000256" key="1">
    <source>
        <dbReference type="PROSITE-ProRule" id="PRU00176"/>
    </source>
</evidence>
<dbReference type="InterPro" id="IPR012677">
    <property type="entry name" value="Nucleotide-bd_a/b_plait_sf"/>
</dbReference>
<reference evidence="5" key="1">
    <citation type="journal article" date="2017" name="Front. Plant Sci.">
        <title>Climate Clever Clovers: New Paradigm to Reduce the Environmental Footprint of Ruminants by Breeding Low Methanogenic Forages Utilizing Haplotype Variation.</title>
        <authorList>
            <person name="Kaur P."/>
            <person name="Appels R."/>
            <person name="Bayer P.E."/>
            <person name="Keeble-Gagnere G."/>
            <person name="Wang J."/>
            <person name="Hirakawa H."/>
            <person name="Shirasawa K."/>
            <person name="Vercoe P."/>
            <person name="Stefanova K."/>
            <person name="Durmic Z."/>
            <person name="Nichols P."/>
            <person name="Revell C."/>
            <person name="Isobe S.N."/>
            <person name="Edwards D."/>
            <person name="Erskine W."/>
        </authorList>
    </citation>
    <scope>NUCLEOTIDE SEQUENCE [LARGE SCALE GENOMIC DNA]</scope>
    <source>
        <strain evidence="5">cv. Daliak</strain>
    </source>
</reference>
<dbReference type="Proteomes" id="UP000242715">
    <property type="component" value="Unassembled WGS sequence"/>
</dbReference>
<dbReference type="PANTHER" id="PTHR32343">
    <property type="entry name" value="SERINE/ARGININE-RICH SPLICING FACTOR"/>
    <property type="match status" value="1"/>
</dbReference>
<dbReference type="AlphaFoldDB" id="A0A2Z6PCZ6"/>
<dbReference type="EMBL" id="DF973865">
    <property type="protein sequence ID" value="GAU41467.1"/>
    <property type="molecule type" value="Genomic_DNA"/>
</dbReference>
<dbReference type="Gene3D" id="3.30.70.330">
    <property type="match status" value="1"/>
</dbReference>
<evidence type="ECO:0000259" key="3">
    <source>
        <dbReference type="PROSITE" id="PS50102"/>
    </source>
</evidence>
<dbReference type="SMART" id="SM00360">
    <property type="entry name" value="RRM"/>
    <property type="match status" value="1"/>
</dbReference>
<dbReference type="PANTHER" id="PTHR32343:SF37">
    <property type="entry name" value="BINDING PARTNER OF ACD11 1"/>
    <property type="match status" value="1"/>
</dbReference>
<evidence type="ECO:0000256" key="2">
    <source>
        <dbReference type="SAM" id="MobiDB-lite"/>
    </source>
</evidence>
<dbReference type="SUPFAM" id="SSF54928">
    <property type="entry name" value="RNA-binding domain, RBD"/>
    <property type="match status" value="1"/>
</dbReference>
<dbReference type="FunFam" id="3.30.70.330:FF:000820">
    <property type="entry name" value="RNA recognition motif-containing protein"/>
    <property type="match status" value="1"/>
</dbReference>
<protein>
    <recommendedName>
        <fullName evidence="3">RRM domain-containing protein</fullName>
    </recommendedName>
</protein>
<dbReference type="PROSITE" id="PS50102">
    <property type="entry name" value="RRM"/>
    <property type="match status" value="1"/>
</dbReference>
<name>A0A2Z6PCZ6_TRISU</name>
<keyword evidence="1" id="KW-0694">RNA-binding</keyword>
<dbReference type="InterPro" id="IPR035979">
    <property type="entry name" value="RBD_domain_sf"/>
</dbReference>
<sequence>MSIKTVKVSNVSLGATERDIQEFFSFSGDIHYVELRSYDERSQIAYVTFKDSQGAETAVLLSGATIVDLSVTITLDPDYKLPPGVVVPSGNETQSPGGAESALRKAEDVVSSMVAKGFILGKDAVNKAKTFDEKLQLSSTASATVASFDQKLGLSEKIGAGASVVSDKVREVDQKFLVSEKTKTAFAAAEQTVSSAGSAIMKNRYILTGATWVTGAFSRVSKAAVEVGQKTKEKVENAEQQEKREVEDQHAKVHSESPKPAAASDQQSPRRGPAPAQGLIL</sequence>
<keyword evidence="5" id="KW-1185">Reference proteome</keyword>